<keyword evidence="2" id="KW-1133">Transmembrane helix</keyword>
<keyword evidence="2" id="KW-0812">Transmembrane</keyword>
<evidence type="ECO:0000256" key="2">
    <source>
        <dbReference type="SAM" id="Phobius"/>
    </source>
</evidence>
<keyword evidence="1" id="KW-0175">Coiled coil</keyword>
<dbReference type="Proteomes" id="UP000632222">
    <property type="component" value="Unassembled WGS sequence"/>
</dbReference>
<sequence length="305" mass="33761">MNTPLEYQRDPAGQPALSGKNQFLRVFSAGLLIWILCLLVFPVLQSMTGSAPQMVVLAVVAVLAWWGGMRLGLLHALLGQLVMAWSLSSEQAALAYTSHLPGLLLALLVGGGVGYIRDLRNALLQQQHQMQQLQDDLTLEQNRLARQARFDALTGLYNQTHFTDVLYVEYARSVRYGQPLTVAVLAVDHFQSIHEHSQQIGNQVLQDIANILQSSIRDTDLLARHNDEAFVLILPCTPLESALILCDRLREKVALHDWSTLDANLQVTLSGGLCSNLSLAPDVMVKQSETLVQQAREQGHNQICK</sequence>
<dbReference type="PANTHER" id="PTHR45138:SF24">
    <property type="entry name" value="DIGUANYLATE CYCLASE DGCC-RELATED"/>
    <property type="match status" value="1"/>
</dbReference>
<evidence type="ECO:0000259" key="3">
    <source>
        <dbReference type="PROSITE" id="PS50887"/>
    </source>
</evidence>
<evidence type="ECO:0000256" key="1">
    <source>
        <dbReference type="SAM" id="Coils"/>
    </source>
</evidence>
<reference evidence="5" key="1">
    <citation type="journal article" date="2019" name="Int. J. Syst. Evol. Microbiol.">
        <title>The Global Catalogue of Microorganisms (GCM) 10K type strain sequencing project: providing services to taxonomists for standard genome sequencing and annotation.</title>
        <authorList>
            <consortium name="The Broad Institute Genomics Platform"/>
            <consortium name="The Broad Institute Genome Sequencing Center for Infectious Disease"/>
            <person name="Wu L."/>
            <person name="Ma J."/>
        </authorList>
    </citation>
    <scope>NUCLEOTIDE SEQUENCE [LARGE SCALE GENOMIC DNA]</scope>
    <source>
        <strain evidence="5">JCM 14370</strain>
    </source>
</reference>
<proteinExistence type="predicted"/>
<keyword evidence="5" id="KW-1185">Reference proteome</keyword>
<feature type="transmembrane region" description="Helical" evidence="2">
    <location>
        <begin position="98"/>
        <end position="116"/>
    </location>
</feature>
<dbReference type="RefSeq" id="WP_189009104.1">
    <property type="nucleotide sequence ID" value="NZ_BMOD01000044.1"/>
</dbReference>
<dbReference type="SMART" id="SM00267">
    <property type="entry name" value="GGDEF"/>
    <property type="match status" value="1"/>
</dbReference>
<dbReference type="Gene3D" id="3.30.70.270">
    <property type="match status" value="1"/>
</dbReference>
<dbReference type="PROSITE" id="PS50887">
    <property type="entry name" value="GGDEF"/>
    <property type="match status" value="1"/>
</dbReference>
<protein>
    <recommendedName>
        <fullName evidence="3">GGDEF domain-containing protein</fullName>
    </recommendedName>
</protein>
<dbReference type="InterPro" id="IPR043128">
    <property type="entry name" value="Rev_trsase/Diguanyl_cyclase"/>
</dbReference>
<dbReference type="NCBIfam" id="TIGR00254">
    <property type="entry name" value="GGDEF"/>
    <property type="match status" value="1"/>
</dbReference>
<dbReference type="SUPFAM" id="SSF55073">
    <property type="entry name" value="Nucleotide cyclase"/>
    <property type="match status" value="1"/>
</dbReference>
<feature type="domain" description="GGDEF" evidence="3">
    <location>
        <begin position="178"/>
        <end position="305"/>
    </location>
</feature>
<accession>A0ABQ2DHQ5</accession>
<dbReference type="InterPro" id="IPR050469">
    <property type="entry name" value="Diguanylate_Cyclase"/>
</dbReference>
<dbReference type="PANTHER" id="PTHR45138">
    <property type="entry name" value="REGULATORY COMPONENTS OF SENSORY TRANSDUCTION SYSTEM"/>
    <property type="match status" value="1"/>
</dbReference>
<dbReference type="EMBL" id="BMOD01000044">
    <property type="protein sequence ID" value="GGJ58580.1"/>
    <property type="molecule type" value="Genomic_DNA"/>
</dbReference>
<feature type="transmembrane region" description="Helical" evidence="2">
    <location>
        <begin position="23"/>
        <end position="44"/>
    </location>
</feature>
<comment type="caution">
    <text evidence="4">The sequence shown here is derived from an EMBL/GenBank/DDBJ whole genome shotgun (WGS) entry which is preliminary data.</text>
</comment>
<dbReference type="InterPro" id="IPR029787">
    <property type="entry name" value="Nucleotide_cyclase"/>
</dbReference>
<evidence type="ECO:0000313" key="4">
    <source>
        <dbReference type="EMBL" id="GGJ58580.1"/>
    </source>
</evidence>
<name>A0ABQ2DHQ5_9DEIO</name>
<feature type="coiled-coil region" evidence="1">
    <location>
        <begin position="116"/>
        <end position="143"/>
    </location>
</feature>
<dbReference type="CDD" id="cd01949">
    <property type="entry name" value="GGDEF"/>
    <property type="match status" value="1"/>
</dbReference>
<organism evidence="4 5">
    <name type="scientific">Deinococcus roseus</name>
    <dbReference type="NCBI Taxonomy" id="392414"/>
    <lineage>
        <taxon>Bacteria</taxon>
        <taxon>Thermotogati</taxon>
        <taxon>Deinococcota</taxon>
        <taxon>Deinococci</taxon>
        <taxon>Deinococcales</taxon>
        <taxon>Deinococcaceae</taxon>
        <taxon>Deinococcus</taxon>
    </lineage>
</organism>
<feature type="transmembrane region" description="Helical" evidence="2">
    <location>
        <begin position="56"/>
        <end position="78"/>
    </location>
</feature>
<evidence type="ECO:0000313" key="5">
    <source>
        <dbReference type="Proteomes" id="UP000632222"/>
    </source>
</evidence>
<gene>
    <name evidence="4" type="ORF">GCM10008938_50880</name>
</gene>
<dbReference type="InterPro" id="IPR000160">
    <property type="entry name" value="GGDEF_dom"/>
</dbReference>
<dbReference type="Pfam" id="PF00990">
    <property type="entry name" value="GGDEF"/>
    <property type="match status" value="1"/>
</dbReference>
<keyword evidence="2" id="KW-0472">Membrane</keyword>